<name>A0ABS6EMY8_9FIRM</name>
<keyword evidence="2 3" id="KW-0175">Coiled coil</keyword>
<evidence type="ECO:0000313" key="8">
    <source>
        <dbReference type="Proteomes" id="UP000783588"/>
    </source>
</evidence>
<evidence type="ECO:0000256" key="2">
    <source>
        <dbReference type="ARBA" id="ARBA00023054"/>
    </source>
</evidence>
<accession>A0ABS6EMY8</accession>
<evidence type="ECO:0000313" key="7">
    <source>
        <dbReference type="EMBL" id="MBU5489060.1"/>
    </source>
</evidence>
<dbReference type="InterPro" id="IPR050465">
    <property type="entry name" value="UPF0194_transport"/>
</dbReference>
<feature type="coiled-coil region" evidence="3">
    <location>
        <begin position="231"/>
        <end position="265"/>
    </location>
</feature>
<organism evidence="7 8">
    <name type="scientific">Butyricicoccus intestinisimiae</name>
    <dbReference type="NCBI Taxonomy" id="2841509"/>
    <lineage>
        <taxon>Bacteria</taxon>
        <taxon>Bacillati</taxon>
        <taxon>Bacillota</taxon>
        <taxon>Clostridia</taxon>
        <taxon>Eubacteriales</taxon>
        <taxon>Butyricicoccaceae</taxon>
        <taxon>Butyricicoccus</taxon>
    </lineage>
</organism>
<comment type="subcellular location">
    <subcellularLocation>
        <location evidence="1">Cell envelope</location>
    </subcellularLocation>
</comment>
<dbReference type="Pfam" id="PF25990">
    <property type="entry name" value="Beta-barrel_YknX"/>
    <property type="match status" value="1"/>
</dbReference>
<sequence length="466" mass="50665">MKKIPKKAKIIVGAAVLAGAVGFGCFCVYQSHFNGTVAVYSASDDSISMSESNWWGGGQYDGTIQADGVQTVMISESQTVGEVAVKEGQQVKKGDKLFSYDTTLSDLDMQRAQLDIKKLELQLKTAKNNLKIVQKYRPGEPIQEQITQIDPVESGGSDSKDSGSNMTNTGASGSAVKVVLLGGDAESVKKPDDDAPSGEADDKNGSQAPSDAAGNGENIPADDNGETTYTKQEIEQMIKEQKESIRDLDLQLRQAKLQYTKKQKEEQNNTVYSELDGTVTYVGDSSNKSKAFMKISGGGGYLVKISVNEFTLKEVQVGQSATVQDWMTGESYTGKVKSISTYPSDDQGYTGNTNSSYYPVYIQLDDSGELTDQSSVSVTLETESEQNSLYLESAFIVKENGKNYVYVQGEDEKLEKRQVTIGKSLDGYYTQIKNGLTGDDWVAFPYGKNVKEGAATRQADTSELWQ</sequence>
<evidence type="ECO:0000259" key="6">
    <source>
        <dbReference type="Pfam" id="PF25990"/>
    </source>
</evidence>
<protein>
    <submittedName>
        <fullName evidence="7">HlyD family efflux transporter periplasmic adaptor subunit</fullName>
    </submittedName>
</protein>
<reference evidence="7 8" key="1">
    <citation type="submission" date="2021-06" db="EMBL/GenBank/DDBJ databases">
        <authorList>
            <person name="Sun Q."/>
            <person name="Li D."/>
        </authorList>
    </citation>
    <scope>NUCLEOTIDE SEQUENCE [LARGE SCALE GENOMIC DNA]</scope>
    <source>
        <strain evidence="7 8">MSJd-7</strain>
    </source>
</reference>
<feature type="domain" description="YknX-like beta-barrel" evidence="6">
    <location>
        <begin position="302"/>
        <end position="371"/>
    </location>
</feature>
<evidence type="ECO:0000256" key="4">
    <source>
        <dbReference type="SAM" id="MobiDB-lite"/>
    </source>
</evidence>
<dbReference type="EMBL" id="JAHLQI010000001">
    <property type="protein sequence ID" value="MBU5489060.1"/>
    <property type="molecule type" value="Genomic_DNA"/>
</dbReference>
<dbReference type="PANTHER" id="PTHR32347">
    <property type="entry name" value="EFFLUX SYSTEM COMPONENT YKNX-RELATED"/>
    <property type="match status" value="1"/>
</dbReference>
<keyword evidence="8" id="KW-1185">Reference proteome</keyword>
<dbReference type="PANTHER" id="PTHR32347:SF14">
    <property type="entry name" value="EFFLUX SYSTEM COMPONENT YKNX-RELATED"/>
    <property type="match status" value="1"/>
</dbReference>
<comment type="caution">
    <text evidence="7">The sequence shown here is derived from an EMBL/GenBank/DDBJ whole genome shotgun (WGS) entry which is preliminary data.</text>
</comment>
<dbReference type="PROSITE" id="PS51257">
    <property type="entry name" value="PROKAR_LIPOPROTEIN"/>
    <property type="match status" value="1"/>
</dbReference>
<gene>
    <name evidence="7" type="ORF">KQI75_00205</name>
</gene>
<dbReference type="Proteomes" id="UP000783588">
    <property type="component" value="Unassembled WGS sequence"/>
</dbReference>
<evidence type="ECO:0000256" key="1">
    <source>
        <dbReference type="ARBA" id="ARBA00004196"/>
    </source>
</evidence>
<feature type="region of interest" description="Disordered" evidence="4">
    <location>
        <begin position="186"/>
        <end position="225"/>
    </location>
</feature>
<dbReference type="Pfam" id="PF25984">
    <property type="entry name" value="BSH_YknX"/>
    <property type="match status" value="1"/>
</dbReference>
<evidence type="ECO:0000256" key="3">
    <source>
        <dbReference type="SAM" id="Coils"/>
    </source>
</evidence>
<evidence type="ECO:0000259" key="5">
    <source>
        <dbReference type="Pfam" id="PF25984"/>
    </source>
</evidence>
<dbReference type="RefSeq" id="WP_216468679.1">
    <property type="nucleotide sequence ID" value="NZ_JAHLQI010000001.1"/>
</dbReference>
<feature type="domain" description="YknX-like barrel-sandwich hybrid" evidence="5">
    <location>
        <begin position="76"/>
        <end position="289"/>
    </location>
</feature>
<dbReference type="InterPro" id="IPR058639">
    <property type="entry name" value="BSH_YknX-like"/>
</dbReference>
<dbReference type="InterPro" id="IPR058636">
    <property type="entry name" value="Beta-barrel_YknX"/>
</dbReference>
<feature type="coiled-coil region" evidence="3">
    <location>
        <begin position="109"/>
        <end position="136"/>
    </location>
</feature>
<feature type="region of interest" description="Disordered" evidence="4">
    <location>
        <begin position="141"/>
        <end position="172"/>
    </location>
</feature>
<proteinExistence type="predicted"/>